<evidence type="ECO:0000313" key="2">
    <source>
        <dbReference type="EMBL" id="EAQ79026.1"/>
    </source>
</evidence>
<feature type="region of interest" description="Disordered" evidence="1">
    <location>
        <begin position="92"/>
        <end position="131"/>
    </location>
</feature>
<dbReference type="HOGENOM" id="CLU_1923525_0_0_0"/>
<organism evidence="2 3">
    <name type="scientific">Blastopirellula marina DSM 3645</name>
    <dbReference type="NCBI Taxonomy" id="314230"/>
    <lineage>
        <taxon>Bacteria</taxon>
        <taxon>Pseudomonadati</taxon>
        <taxon>Planctomycetota</taxon>
        <taxon>Planctomycetia</taxon>
        <taxon>Pirellulales</taxon>
        <taxon>Pirellulaceae</taxon>
        <taxon>Blastopirellula</taxon>
    </lineage>
</organism>
<gene>
    <name evidence="2" type="ORF">DSM3645_13720</name>
</gene>
<evidence type="ECO:0000256" key="1">
    <source>
        <dbReference type="SAM" id="MobiDB-lite"/>
    </source>
</evidence>
<dbReference type="EMBL" id="AANZ01000016">
    <property type="protein sequence ID" value="EAQ79026.1"/>
    <property type="molecule type" value="Genomic_DNA"/>
</dbReference>
<dbReference type="AlphaFoldDB" id="A3ZWQ2"/>
<name>A3ZWQ2_9BACT</name>
<reference evidence="2 3" key="1">
    <citation type="submission" date="2006-02" db="EMBL/GenBank/DDBJ databases">
        <authorList>
            <person name="Amann R."/>
            <person name="Ferriera S."/>
            <person name="Johnson J."/>
            <person name="Kravitz S."/>
            <person name="Halpern A."/>
            <person name="Remington K."/>
            <person name="Beeson K."/>
            <person name="Tran B."/>
            <person name="Rogers Y.-H."/>
            <person name="Friedman R."/>
            <person name="Venter J.C."/>
        </authorList>
    </citation>
    <scope>NUCLEOTIDE SEQUENCE [LARGE SCALE GENOMIC DNA]</scope>
    <source>
        <strain evidence="2 3">DSM 3645</strain>
    </source>
</reference>
<comment type="caution">
    <text evidence="2">The sequence shown here is derived from an EMBL/GenBank/DDBJ whole genome shotgun (WGS) entry which is preliminary data.</text>
</comment>
<evidence type="ECO:0000313" key="3">
    <source>
        <dbReference type="Proteomes" id="UP000004358"/>
    </source>
</evidence>
<sequence length="131" mass="14391">MEVERNVYSHRDADDRVPGETLAEIVANLENFGAKFEEDQVDLLHQGIDGWGQPLILEKQSESKWVLRSRGANGIDDQGQLDDIQREFNLAPYSESETDPGPCGCRSREPEAVSSGDPNGPQPTPAVKAEA</sequence>
<proteinExistence type="predicted"/>
<dbReference type="Proteomes" id="UP000004358">
    <property type="component" value="Unassembled WGS sequence"/>
</dbReference>
<accession>A3ZWQ2</accession>
<protein>
    <submittedName>
        <fullName evidence="2">Uncharacterized protein</fullName>
    </submittedName>
</protein>